<feature type="domain" description="PLD phosphodiesterase" evidence="10">
    <location>
        <begin position="187"/>
        <end position="214"/>
    </location>
</feature>
<keyword evidence="3" id="KW-0808">Transferase</keyword>
<feature type="chain" id="PRO_5037864179" description="Cardiolipin synthase" evidence="9">
    <location>
        <begin position="21"/>
        <end position="459"/>
    </location>
</feature>
<proteinExistence type="predicted"/>
<dbReference type="PANTHER" id="PTHR21248">
    <property type="entry name" value="CARDIOLIPIN SYNTHASE"/>
    <property type="match status" value="1"/>
</dbReference>
<comment type="caution">
    <text evidence="11">The sequence shown here is derived from an EMBL/GenBank/DDBJ whole genome shotgun (WGS) entry which is preliminary data.</text>
</comment>
<dbReference type="Proteomes" id="UP000622890">
    <property type="component" value="Unassembled WGS sequence"/>
</dbReference>
<accession>A0A934SZH9</accession>
<evidence type="ECO:0000256" key="4">
    <source>
        <dbReference type="ARBA" id="ARBA00022692"/>
    </source>
</evidence>
<dbReference type="SMART" id="SM00155">
    <property type="entry name" value="PLDc"/>
    <property type="match status" value="2"/>
</dbReference>
<gene>
    <name evidence="11" type="primary">cls</name>
    <name evidence="11" type="ORF">JJB74_08230</name>
</gene>
<keyword evidence="5" id="KW-0677">Repeat</keyword>
<dbReference type="SUPFAM" id="SSF56024">
    <property type="entry name" value="Phospholipase D/nuclease"/>
    <property type="match status" value="2"/>
</dbReference>
<evidence type="ECO:0000256" key="1">
    <source>
        <dbReference type="ARBA" id="ARBA00004236"/>
    </source>
</evidence>
<feature type="signal peptide" evidence="9">
    <location>
        <begin position="1"/>
        <end position="20"/>
    </location>
</feature>
<dbReference type="PROSITE" id="PS50035">
    <property type="entry name" value="PLD"/>
    <property type="match status" value="2"/>
</dbReference>
<dbReference type="GO" id="GO:0032049">
    <property type="term" value="P:cardiolipin biosynthetic process"/>
    <property type="evidence" value="ECO:0007669"/>
    <property type="project" value="UniProtKB-UniRule"/>
</dbReference>
<name>A0A934SZH9_9BURK</name>
<organism evidence="11 12">
    <name type="scientific">Noviherbaspirillum pedocola</name>
    <dbReference type="NCBI Taxonomy" id="2801341"/>
    <lineage>
        <taxon>Bacteria</taxon>
        <taxon>Pseudomonadati</taxon>
        <taxon>Pseudomonadota</taxon>
        <taxon>Betaproteobacteria</taxon>
        <taxon>Burkholderiales</taxon>
        <taxon>Oxalobacteraceae</taxon>
        <taxon>Noviherbaspirillum</taxon>
    </lineage>
</organism>
<dbReference type="GO" id="GO:0008808">
    <property type="term" value="F:cardiolipin synthase activity"/>
    <property type="evidence" value="ECO:0007669"/>
    <property type="project" value="UniProtKB-UniRule"/>
</dbReference>
<evidence type="ECO:0000256" key="5">
    <source>
        <dbReference type="ARBA" id="ARBA00022737"/>
    </source>
</evidence>
<reference evidence="11" key="1">
    <citation type="submission" date="2021-01" db="EMBL/GenBank/DDBJ databases">
        <title>Genome sequence of strain Noviherbaspirillum sp. DKR-6.</title>
        <authorList>
            <person name="Chaudhary D.K."/>
        </authorList>
    </citation>
    <scope>NUCLEOTIDE SEQUENCE</scope>
    <source>
        <strain evidence="11">DKR-6</strain>
    </source>
</reference>
<evidence type="ECO:0000256" key="7">
    <source>
        <dbReference type="ARBA" id="ARBA00023136"/>
    </source>
</evidence>
<keyword evidence="9" id="KW-0732">Signal</keyword>
<evidence type="ECO:0000256" key="8">
    <source>
        <dbReference type="NCBIfam" id="TIGR04265"/>
    </source>
</evidence>
<evidence type="ECO:0000256" key="9">
    <source>
        <dbReference type="SAM" id="SignalP"/>
    </source>
</evidence>
<keyword evidence="12" id="KW-1185">Reference proteome</keyword>
<feature type="domain" description="PLD phosphodiesterase" evidence="10">
    <location>
        <begin position="372"/>
        <end position="399"/>
    </location>
</feature>
<dbReference type="Pfam" id="PF13091">
    <property type="entry name" value="PLDc_2"/>
    <property type="match status" value="2"/>
</dbReference>
<evidence type="ECO:0000313" key="11">
    <source>
        <dbReference type="EMBL" id="MBK4734588.1"/>
    </source>
</evidence>
<sequence length="459" mass="50653">MRLFLLLQWMALVAALNGCASLPDVRDLAKELDPDPVPTVATANGELPPAKVESLLSQRLHGAKKTDLKQLAALEEAATGSPLIAGNKVTLLFDGPRTISAMMEAIAGARDHVNLETYIFDDDEVGKKFADLLMAKQRAGVQVNILYDSLGSMDTPRKFFEHLRSAGINIVEFNPVNPVRNPKHWHLNNRDHRKILIVDGKIGFTGGVNISADYSHSSLFRSGSRARRGQQLGWRDTHIRVEGPAVAELQLLFMSNWAGQEKEALPDLDYFPPLKPVGDKVMRIIASKPNGNFAIYKAFVLAMQQSQASIHITNAYFAPDVQMLEALKAAAGRGVDVKIIFPAKSDVGLSFYAGRSFYTELLHAGIHVYELQGSVLHAKTSVIDSAWSTIGSANLDMRSFLLNSEVTAVVLDKEFGLSMESAFREDLSHSQEILLDEWQQRGVLERIKESGARSLDYFL</sequence>
<protein>
    <recommendedName>
        <fullName evidence="8">Cardiolipin synthase</fullName>
        <ecNumber evidence="8">2.7.8.-</ecNumber>
    </recommendedName>
</protein>
<dbReference type="CDD" id="cd09159">
    <property type="entry name" value="PLDc_ybhO_like_2"/>
    <property type="match status" value="1"/>
</dbReference>
<dbReference type="NCBIfam" id="TIGR04265">
    <property type="entry name" value="bac_cardiolipin"/>
    <property type="match status" value="1"/>
</dbReference>
<dbReference type="InterPro" id="IPR001736">
    <property type="entry name" value="PLipase_D/transphosphatidylase"/>
</dbReference>
<evidence type="ECO:0000256" key="6">
    <source>
        <dbReference type="ARBA" id="ARBA00022989"/>
    </source>
</evidence>
<evidence type="ECO:0000259" key="10">
    <source>
        <dbReference type="PROSITE" id="PS50035"/>
    </source>
</evidence>
<dbReference type="PANTHER" id="PTHR21248:SF22">
    <property type="entry name" value="PHOSPHOLIPASE D"/>
    <property type="match status" value="1"/>
</dbReference>
<dbReference type="CDD" id="cd09110">
    <property type="entry name" value="PLDc_CLS_1"/>
    <property type="match status" value="1"/>
</dbReference>
<evidence type="ECO:0000256" key="3">
    <source>
        <dbReference type="ARBA" id="ARBA00022679"/>
    </source>
</evidence>
<dbReference type="AlphaFoldDB" id="A0A934SZH9"/>
<evidence type="ECO:0000256" key="2">
    <source>
        <dbReference type="ARBA" id="ARBA00022475"/>
    </source>
</evidence>
<dbReference type="InterPro" id="IPR022924">
    <property type="entry name" value="Cardiolipin_synthase"/>
</dbReference>
<dbReference type="InterPro" id="IPR025202">
    <property type="entry name" value="PLD-like_dom"/>
</dbReference>
<dbReference type="EC" id="2.7.8.-" evidence="8"/>
<keyword evidence="6" id="KW-1133">Transmembrane helix</keyword>
<dbReference type="Gene3D" id="3.30.870.10">
    <property type="entry name" value="Endonuclease Chain A"/>
    <property type="match status" value="2"/>
</dbReference>
<comment type="subcellular location">
    <subcellularLocation>
        <location evidence="1">Cell membrane</location>
    </subcellularLocation>
</comment>
<dbReference type="GO" id="GO:0005886">
    <property type="term" value="C:plasma membrane"/>
    <property type="evidence" value="ECO:0007669"/>
    <property type="project" value="UniProtKB-SubCell"/>
</dbReference>
<keyword evidence="4" id="KW-0812">Transmembrane</keyword>
<evidence type="ECO:0000313" key="12">
    <source>
        <dbReference type="Proteomes" id="UP000622890"/>
    </source>
</evidence>
<keyword evidence="7" id="KW-0472">Membrane</keyword>
<keyword evidence="2" id="KW-1003">Cell membrane</keyword>
<dbReference type="EMBL" id="JAEPBG010000002">
    <property type="protein sequence ID" value="MBK4734588.1"/>
    <property type="molecule type" value="Genomic_DNA"/>
</dbReference>